<dbReference type="InterPro" id="IPR012652">
    <property type="entry name" value="ThiW"/>
</dbReference>
<feature type="transmembrane region" description="Helical" evidence="1">
    <location>
        <begin position="95"/>
        <end position="115"/>
    </location>
</feature>
<dbReference type="RefSeq" id="WP_035135778.1">
    <property type="nucleotide sequence ID" value="NZ_JPMD01000061.1"/>
</dbReference>
<feature type="transmembrane region" description="Helical" evidence="1">
    <location>
        <begin position="36"/>
        <end position="59"/>
    </location>
</feature>
<dbReference type="STRING" id="318464.IO99_18345"/>
<organism evidence="2 4">
    <name type="scientific">Clostridium sulfidigenes</name>
    <dbReference type="NCBI Taxonomy" id="318464"/>
    <lineage>
        <taxon>Bacteria</taxon>
        <taxon>Bacillati</taxon>
        <taxon>Bacillota</taxon>
        <taxon>Clostridia</taxon>
        <taxon>Eubacteriales</taxon>
        <taxon>Clostridiaceae</taxon>
        <taxon>Clostridium</taxon>
    </lineage>
</organism>
<dbReference type="Proteomes" id="UP000028542">
    <property type="component" value="Unassembled WGS sequence"/>
</dbReference>
<feature type="transmembrane region" description="Helical" evidence="1">
    <location>
        <begin position="66"/>
        <end position="89"/>
    </location>
</feature>
<dbReference type="eggNOG" id="COG4732">
    <property type="taxonomic scope" value="Bacteria"/>
</dbReference>
<keyword evidence="1" id="KW-1133">Transmembrane helix</keyword>
<reference evidence="2 4" key="1">
    <citation type="submission" date="2014-07" db="EMBL/GenBank/DDBJ databases">
        <title>Draft genome of Clostridium sulfidigenes 113A isolated from sediments associated with methane hydrate from Krishna Godavari basin.</title>
        <authorList>
            <person name="Honkalas V.S."/>
            <person name="Dabir A.P."/>
            <person name="Arora P."/>
            <person name="Dhakephalkar P.K."/>
        </authorList>
    </citation>
    <scope>NUCLEOTIDE SEQUENCE [LARGE SCALE GENOMIC DNA]</scope>
    <source>
        <strain evidence="2 4">113A</strain>
    </source>
</reference>
<dbReference type="PIRSF" id="PIRSF024534">
    <property type="entry name" value="ThiW"/>
    <property type="match status" value="1"/>
</dbReference>
<sequence length="167" mass="17359">MLKTKKLTLAGIFIAMGVILSTVIVIPVGIAKCAPVQHLINVLSAVILGPFYGVAIAFLTSTIRVLIGTGTFLAFPGSMCGALLAGILYKYNKKITMASIGEIFGTGVIGALIAYPVAKFILSKEAALWGFVVPFSVSSIGGTLIAILFLIALKKTGVLDKVSNEGN</sequence>
<keyword evidence="1" id="KW-0812">Transmembrane</keyword>
<gene>
    <name evidence="3" type="primary">thiW</name>
    <name evidence="3" type="ORF">E7215_04700</name>
    <name evidence="2" type="ORF">IO99_18345</name>
</gene>
<dbReference type="EMBL" id="SVCM01000055">
    <property type="protein sequence ID" value="MBE6059457.1"/>
    <property type="molecule type" value="Genomic_DNA"/>
</dbReference>
<comment type="caution">
    <text evidence="2">The sequence shown here is derived from an EMBL/GenBank/DDBJ whole genome shotgun (WGS) entry which is preliminary data.</text>
</comment>
<feature type="transmembrane region" description="Helical" evidence="1">
    <location>
        <begin position="7"/>
        <end position="30"/>
    </location>
</feature>
<evidence type="ECO:0000256" key="1">
    <source>
        <dbReference type="SAM" id="Phobius"/>
    </source>
</evidence>
<dbReference type="Proteomes" id="UP000768462">
    <property type="component" value="Unassembled WGS sequence"/>
</dbReference>
<keyword evidence="1" id="KW-0472">Membrane</keyword>
<evidence type="ECO:0000313" key="3">
    <source>
        <dbReference type="EMBL" id="MBE6059457.1"/>
    </source>
</evidence>
<evidence type="ECO:0000313" key="4">
    <source>
        <dbReference type="Proteomes" id="UP000028542"/>
    </source>
</evidence>
<evidence type="ECO:0000313" key="2">
    <source>
        <dbReference type="EMBL" id="KEZ84825.1"/>
    </source>
</evidence>
<dbReference type="EMBL" id="JPMD01000061">
    <property type="protein sequence ID" value="KEZ84825.1"/>
    <property type="molecule type" value="Genomic_DNA"/>
</dbReference>
<accession>A0A084J791</accession>
<dbReference type="Gene3D" id="1.10.1760.20">
    <property type="match status" value="1"/>
</dbReference>
<dbReference type="AlphaFoldDB" id="A0A084J791"/>
<proteinExistence type="predicted"/>
<feature type="transmembrane region" description="Helical" evidence="1">
    <location>
        <begin position="127"/>
        <end position="153"/>
    </location>
</feature>
<reference evidence="3" key="2">
    <citation type="submission" date="2019-04" db="EMBL/GenBank/DDBJ databases">
        <title>Evolution of Biomass-Degrading Anaerobic Consortia Revealed by Metagenomics.</title>
        <authorList>
            <person name="Peng X."/>
        </authorList>
    </citation>
    <scope>NUCLEOTIDE SEQUENCE</scope>
    <source>
        <strain evidence="3">SIG254</strain>
    </source>
</reference>
<name>A0A084J791_9CLOT</name>
<protein>
    <submittedName>
        <fullName evidence="3">Energy coupling factor transporter S component ThiW</fullName>
    </submittedName>
</protein>
<dbReference type="Pfam" id="PF09512">
    <property type="entry name" value="ThiW"/>
    <property type="match status" value="1"/>
</dbReference>
<keyword evidence="4" id="KW-1185">Reference proteome</keyword>
<dbReference type="NCBIfam" id="TIGR02359">
    <property type="entry name" value="thiW"/>
    <property type="match status" value="1"/>
</dbReference>